<dbReference type="GO" id="GO:0022857">
    <property type="term" value="F:transmembrane transporter activity"/>
    <property type="evidence" value="ECO:0007669"/>
    <property type="project" value="InterPro"/>
</dbReference>
<feature type="transmembrane region" description="Helical" evidence="4">
    <location>
        <begin position="101"/>
        <end position="122"/>
    </location>
</feature>
<reference evidence="5" key="2">
    <citation type="journal article" date="2022" name="Microb. Genom.">
        <title>A chromosome-scale genome assembly of the tomato pathogen Cladosporium fulvum reveals a compartmentalized genome architecture and the presence of a dispensable chromosome.</title>
        <authorList>
            <person name="Zaccaron A.Z."/>
            <person name="Chen L.H."/>
            <person name="Samaras A."/>
            <person name="Stergiopoulos I."/>
        </authorList>
    </citation>
    <scope>NUCLEOTIDE SEQUENCE</scope>
    <source>
        <strain evidence="5">Race5_Kim</strain>
    </source>
</reference>
<dbReference type="SUPFAM" id="SSF103473">
    <property type="entry name" value="MFS general substrate transporter"/>
    <property type="match status" value="1"/>
</dbReference>
<comment type="similarity">
    <text evidence="2">Belongs to the major facilitator superfamily. Monocarboxylate porter (TC 2.A.1.13) family.</text>
</comment>
<dbReference type="InterPro" id="IPR036259">
    <property type="entry name" value="MFS_trans_sf"/>
</dbReference>
<dbReference type="RefSeq" id="XP_047756751.1">
    <property type="nucleotide sequence ID" value="XM_047899449.1"/>
</dbReference>
<dbReference type="Gene3D" id="1.20.1250.20">
    <property type="entry name" value="MFS general substrate transporter like domains"/>
    <property type="match status" value="2"/>
</dbReference>
<evidence type="ECO:0000313" key="6">
    <source>
        <dbReference type="Proteomes" id="UP000756132"/>
    </source>
</evidence>
<dbReference type="EMBL" id="CP090163">
    <property type="protein sequence ID" value="UJO12385.1"/>
    <property type="molecule type" value="Genomic_DNA"/>
</dbReference>
<dbReference type="OrthoDB" id="6499973at2759"/>
<comment type="subcellular location">
    <subcellularLocation>
        <location evidence="1">Membrane</location>
        <topology evidence="1">Multi-pass membrane protein</topology>
    </subcellularLocation>
</comment>
<dbReference type="InterPro" id="IPR050327">
    <property type="entry name" value="Proton-linked_MCT"/>
</dbReference>
<keyword evidence="4" id="KW-0812">Transmembrane</keyword>
<reference evidence="5" key="1">
    <citation type="submission" date="2021-12" db="EMBL/GenBank/DDBJ databases">
        <authorList>
            <person name="Zaccaron A."/>
            <person name="Stergiopoulos I."/>
        </authorList>
    </citation>
    <scope>NUCLEOTIDE SEQUENCE</scope>
    <source>
        <strain evidence="5">Race5_Kim</strain>
    </source>
</reference>
<dbReference type="Proteomes" id="UP000756132">
    <property type="component" value="Chromosome 1"/>
</dbReference>
<feature type="transmembrane region" description="Helical" evidence="4">
    <location>
        <begin position="332"/>
        <end position="350"/>
    </location>
</feature>
<keyword evidence="6" id="KW-1185">Reference proteome</keyword>
<gene>
    <name evidence="5" type="ORF">CLAFUR5_00301</name>
</gene>
<dbReference type="PANTHER" id="PTHR11360:SF315">
    <property type="entry name" value="TRANSPORTER MCH2-RELATED"/>
    <property type="match status" value="1"/>
</dbReference>
<evidence type="ECO:0000313" key="5">
    <source>
        <dbReference type="EMBL" id="UJO12385.1"/>
    </source>
</evidence>
<evidence type="ECO:0000256" key="4">
    <source>
        <dbReference type="SAM" id="Phobius"/>
    </source>
</evidence>
<proteinExistence type="inferred from homology"/>
<protein>
    <submittedName>
        <fullName evidence="5">Transporter MCH2</fullName>
    </submittedName>
</protein>
<feature type="transmembrane region" description="Helical" evidence="4">
    <location>
        <begin position="390"/>
        <end position="413"/>
    </location>
</feature>
<feature type="compositionally biased region" description="Pro residues" evidence="3">
    <location>
        <begin position="46"/>
        <end position="55"/>
    </location>
</feature>
<dbReference type="KEGG" id="ffu:CLAFUR5_00301"/>
<dbReference type="GeneID" id="71980179"/>
<feature type="transmembrane region" description="Helical" evidence="4">
    <location>
        <begin position="159"/>
        <end position="179"/>
    </location>
</feature>
<feature type="region of interest" description="Disordered" evidence="3">
    <location>
        <begin position="1"/>
        <end position="55"/>
    </location>
</feature>
<name>A0A9Q8L7T7_PASFU</name>
<dbReference type="InterPro" id="IPR011701">
    <property type="entry name" value="MFS"/>
</dbReference>
<accession>A0A9Q8L7T7</accession>
<feature type="transmembrane region" description="Helical" evidence="4">
    <location>
        <begin position="356"/>
        <end position="378"/>
    </location>
</feature>
<feature type="transmembrane region" description="Helical" evidence="4">
    <location>
        <begin position="266"/>
        <end position="288"/>
    </location>
</feature>
<feature type="transmembrane region" description="Helical" evidence="4">
    <location>
        <begin position="191"/>
        <end position="210"/>
    </location>
</feature>
<dbReference type="Pfam" id="PF07690">
    <property type="entry name" value="MFS_1"/>
    <property type="match status" value="1"/>
</dbReference>
<evidence type="ECO:0000256" key="2">
    <source>
        <dbReference type="ARBA" id="ARBA00006727"/>
    </source>
</evidence>
<dbReference type="AlphaFoldDB" id="A0A9Q8L7T7"/>
<feature type="transmembrane region" description="Helical" evidence="4">
    <location>
        <begin position="419"/>
        <end position="440"/>
    </location>
</feature>
<feature type="compositionally biased region" description="Basic and acidic residues" evidence="3">
    <location>
        <begin position="1"/>
        <end position="20"/>
    </location>
</feature>
<evidence type="ECO:0000256" key="1">
    <source>
        <dbReference type="ARBA" id="ARBA00004141"/>
    </source>
</evidence>
<dbReference type="PANTHER" id="PTHR11360">
    <property type="entry name" value="MONOCARBOXYLATE TRANSPORTER"/>
    <property type="match status" value="1"/>
</dbReference>
<dbReference type="CDD" id="cd17352">
    <property type="entry name" value="MFS_MCT_SLC16"/>
    <property type="match status" value="1"/>
</dbReference>
<sequence>MPTPRDWQDDKDPDVDKDLDITGTPAQDSTRPTASDNVEKSTTTPHPHPPSAPAPPPNGGYGWVCTACCAIINAHTWGLNSSYGVFLAHYLRTNTFPGASYLEFAFVGGLSISMAMLVSPAATLTTRYYGTKTTLFIGVFLEAGSLIGASFAYEIWQLFLSQGVCFGLGMGFLFVGSVSIPPQWFTTRRSLANGISAAGSGIGGLIYSLAAGAMLGSVGLAWTFRILGIIAFVVNSICAMLLRDRNKIIGSSQNAFDAKLFRRVEYLLLCAYGWFSMLGYVVLIFSLASYANSIGLGSSQAALVSALLNLGQGLGRPPIGYFSDSIGRLNMAGMMTALCAVFVFAIWIPAKNLGVLILFALVGGAVAGTFWATIAPVAAEITGLKHVPSALNLIWLVIVLPVTFSEPIALEIVGGTGSYIGAQLFVGFMYIAAAACLFLIRGWKIGELDEVARLKGQSVDEIDAVGVENDEDMAELARVAGRKRILTDFWKWRKV</sequence>
<feature type="compositionally biased region" description="Polar residues" evidence="3">
    <location>
        <begin position="24"/>
        <end position="36"/>
    </location>
</feature>
<keyword evidence="4" id="KW-0472">Membrane</keyword>
<organism evidence="5 6">
    <name type="scientific">Passalora fulva</name>
    <name type="common">Tomato leaf mold</name>
    <name type="synonym">Cladosporium fulvum</name>
    <dbReference type="NCBI Taxonomy" id="5499"/>
    <lineage>
        <taxon>Eukaryota</taxon>
        <taxon>Fungi</taxon>
        <taxon>Dikarya</taxon>
        <taxon>Ascomycota</taxon>
        <taxon>Pezizomycotina</taxon>
        <taxon>Dothideomycetes</taxon>
        <taxon>Dothideomycetidae</taxon>
        <taxon>Mycosphaerellales</taxon>
        <taxon>Mycosphaerellaceae</taxon>
        <taxon>Fulvia</taxon>
    </lineage>
</organism>
<dbReference type="GO" id="GO:0016020">
    <property type="term" value="C:membrane"/>
    <property type="evidence" value="ECO:0007669"/>
    <property type="project" value="UniProtKB-SubCell"/>
</dbReference>
<feature type="transmembrane region" description="Helical" evidence="4">
    <location>
        <begin position="222"/>
        <end position="242"/>
    </location>
</feature>
<keyword evidence="4" id="KW-1133">Transmembrane helix</keyword>
<feature type="transmembrane region" description="Helical" evidence="4">
    <location>
        <begin position="134"/>
        <end position="153"/>
    </location>
</feature>
<evidence type="ECO:0000256" key="3">
    <source>
        <dbReference type="SAM" id="MobiDB-lite"/>
    </source>
</evidence>
<dbReference type="OMA" id="AWCNGSI"/>